<evidence type="ECO:0000256" key="6">
    <source>
        <dbReference type="ARBA" id="ARBA00005159"/>
    </source>
</evidence>
<name>A0A318R5C1_PROMR</name>
<comment type="pathway">
    <text evidence="6">Cofactor biosynthesis; adenosylcobalamin biosynthesis; adenosylcobalamin from cob(II)yrinate a,c-diamide: step 5/7.</text>
</comment>
<evidence type="ECO:0000256" key="17">
    <source>
        <dbReference type="ARBA" id="ARBA00030571"/>
    </source>
</evidence>
<dbReference type="EMBL" id="QJUE01000002">
    <property type="protein sequence ID" value="PYE03294.1"/>
    <property type="molecule type" value="Genomic_DNA"/>
</dbReference>
<evidence type="ECO:0000256" key="3">
    <source>
        <dbReference type="ARBA" id="ARBA00001522"/>
    </source>
</evidence>
<evidence type="ECO:0000256" key="16">
    <source>
        <dbReference type="ARBA" id="ARBA00029570"/>
    </source>
</evidence>
<comment type="catalytic activity">
    <reaction evidence="1">
        <text>adenosylcob(III)inamide + ATP = adenosylcob(III)inamide phosphate + ADP + H(+)</text>
        <dbReference type="Rhea" id="RHEA:15769"/>
        <dbReference type="ChEBI" id="CHEBI:2480"/>
        <dbReference type="ChEBI" id="CHEBI:15378"/>
        <dbReference type="ChEBI" id="CHEBI:30616"/>
        <dbReference type="ChEBI" id="CHEBI:58502"/>
        <dbReference type="ChEBI" id="CHEBI:456216"/>
        <dbReference type="EC" id="2.7.1.156"/>
    </reaction>
</comment>
<dbReference type="AlphaFoldDB" id="A0A318R5C1"/>
<dbReference type="GO" id="GO:0005525">
    <property type="term" value="F:GTP binding"/>
    <property type="evidence" value="ECO:0007669"/>
    <property type="project" value="UniProtKB-KW"/>
</dbReference>
<reference evidence="20 21" key="1">
    <citation type="journal article" date="2018" name="Appl. Environ. Microbiol.">
        <title>Genome rearrangement shapes Prochlorococcus ecological adaptation.</title>
        <authorList>
            <person name="Yan W."/>
            <person name="Wei S."/>
            <person name="Wang Q."/>
            <person name="Xiao X."/>
            <person name="Zeng Q."/>
            <person name="Jiao N."/>
            <person name="Zhang R."/>
        </authorList>
    </citation>
    <scope>NUCLEOTIDE SEQUENCE [LARGE SCALE GENOMIC DNA]</scope>
    <source>
        <strain evidence="20 21">XMU1408</strain>
    </source>
</reference>
<dbReference type="GO" id="GO:0008820">
    <property type="term" value="F:cobinamide phosphate guanylyltransferase activity"/>
    <property type="evidence" value="ECO:0007669"/>
    <property type="project" value="UniProtKB-EC"/>
</dbReference>
<accession>A0A318R5C1</accession>
<feature type="binding site" evidence="19">
    <location>
        <begin position="41"/>
        <end position="43"/>
    </location>
    <ligand>
        <name>GTP</name>
        <dbReference type="ChEBI" id="CHEBI:37565"/>
    </ligand>
</feature>
<evidence type="ECO:0000256" key="5">
    <source>
        <dbReference type="ARBA" id="ARBA00004692"/>
    </source>
</evidence>
<keyword evidence="11" id="KW-0808">Transferase</keyword>
<evidence type="ECO:0000256" key="14">
    <source>
        <dbReference type="ARBA" id="ARBA00022840"/>
    </source>
</evidence>
<dbReference type="UniPathway" id="UPA00148">
    <property type="reaction ID" value="UER00236"/>
</dbReference>
<dbReference type="CDD" id="cd00544">
    <property type="entry name" value="CobU"/>
    <property type="match status" value="1"/>
</dbReference>
<evidence type="ECO:0000256" key="10">
    <source>
        <dbReference type="ARBA" id="ARBA00022573"/>
    </source>
</evidence>
<sequence>MLKPLQGNFKGLILISGPTNSGKSKLAEFLIKDQESITYIATSKPRKNDPEWQKRINNHIKRRPTKWKLIEYPQNICKLIKCFDKNESILIDSLGGLVEQYLIHDDDQWNIFQNEFVSSLLNNDTGFIIVAEEIGWGIVPATPIGHLFRERLSKFLQLLNSHASKKWLAINGIAIDLDNIGCTIP</sequence>
<evidence type="ECO:0000256" key="7">
    <source>
        <dbReference type="ARBA" id="ARBA00007490"/>
    </source>
</evidence>
<evidence type="ECO:0000256" key="1">
    <source>
        <dbReference type="ARBA" id="ARBA00000312"/>
    </source>
</evidence>
<dbReference type="PANTHER" id="PTHR34848:SF1">
    <property type="entry name" value="BIFUNCTIONAL ADENOSYLCOBALAMIN BIOSYNTHESIS PROTEIN COBU"/>
    <property type="match status" value="1"/>
</dbReference>
<comment type="similarity">
    <text evidence="7">Belongs to the CobU/CobP family.</text>
</comment>
<proteinExistence type="inferred from homology"/>
<keyword evidence="14" id="KW-0067">ATP-binding</keyword>
<keyword evidence="12 19" id="KW-0547">Nucleotide-binding</keyword>
<dbReference type="Gene3D" id="3.40.50.300">
    <property type="entry name" value="P-loop containing nucleotide triphosphate hydrolases"/>
    <property type="match status" value="1"/>
</dbReference>
<comment type="caution">
    <text evidence="20">The sequence shown here is derived from an EMBL/GenBank/DDBJ whole genome shotgun (WGS) entry which is preliminary data.</text>
</comment>
<comment type="pathway">
    <text evidence="5">Cofactor biosynthesis; adenosylcobalamin biosynthesis; adenosylcobalamin from cob(II)yrinate a,c-diamide: step 6/7.</text>
</comment>
<dbReference type="GO" id="GO:0009236">
    <property type="term" value="P:cobalamin biosynthetic process"/>
    <property type="evidence" value="ECO:0007669"/>
    <property type="project" value="UniProtKB-UniPathway"/>
</dbReference>
<evidence type="ECO:0000256" key="18">
    <source>
        <dbReference type="PIRSR" id="PIRSR006135-1"/>
    </source>
</evidence>
<dbReference type="GO" id="GO:0005524">
    <property type="term" value="F:ATP binding"/>
    <property type="evidence" value="ECO:0007669"/>
    <property type="project" value="UniProtKB-KW"/>
</dbReference>
<evidence type="ECO:0000313" key="20">
    <source>
        <dbReference type="EMBL" id="PYE03294.1"/>
    </source>
</evidence>
<dbReference type="SUPFAM" id="SSF52540">
    <property type="entry name" value="P-loop containing nucleoside triphosphate hydrolases"/>
    <property type="match status" value="1"/>
</dbReference>
<keyword evidence="15 19" id="KW-0342">GTP-binding</keyword>
<dbReference type="EC" id="2.7.7.62" evidence="9"/>
<comment type="catalytic activity">
    <reaction evidence="2">
        <text>adenosylcob(III)inamide phosphate + GTP + H(+) = adenosylcob(III)inamide-GDP + diphosphate</text>
        <dbReference type="Rhea" id="RHEA:22712"/>
        <dbReference type="ChEBI" id="CHEBI:15378"/>
        <dbReference type="ChEBI" id="CHEBI:33019"/>
        <dbReference type="ChEBI" id="CHEBI:37565"/>
        <dbReference type="ChEBI" id="CHEBI:58502"/>
        <dbReference type="ChEBI" id="CHEBI:60487"/>
        <dbReference type="EC" id="2.7.7.62"/>
    </reaction>
</comment>
<evidence type="ECO:0000256" key="19">
    <source>
        <dbReference type="PIRSR" id="PIRSR006135-2"/>
    </source>
</evidence>
<feature type="binding site" evidence="19">
    <location>
        <position position="71"/>
    </location>
    <ligand>
        <name>GTP</name>
        <dbReference type="ChEBI" id="CHEBI:37565"/>
    </ligand>
</feature>
<evidence type="ECO:0000256" key="11">
    <source>
        <dbReference type="ARBA" id="ARBA00022679"/>
    </source>
</evidence>
<dbReference type="OrthoDB" id="9799422at2"/>
<dbReference type="RefSeq" id="WP_158466594.1">
    <property type="nucleotide sequence ID" value="NZ_QJUE01000002.1"/>
</dbReference>
<evidence type="ECO:0000313" key="21">
    <source>
        <dbReference type="Proteomes" id="UP000247807"/>
    </source>
</evidence>
<dbReference type="PIRSF" id="PIRSF006135">
    <property type="entry name" value="CobU"/>
    <property type="match status" value="1"/>
</dbReference>
<evidence type="ECO:0000256" key="12">
    <source>
        <dbReference type="ARBA" id="ARBA00022741"/>
    </source>
</evidence>
<protein>
    <recommendedName>
        <fullName evidence="16">Adenosylcobinamide kinase</fullName>
        <ecNumber evidence="8">2.7.1.156</ecNumber>
        <ecNumber evidence="9">2.7.7.62</ecNumber>
    </recommendedName>
    <alternativeName>
        <fullName evidence="17">Adenosylcobinamide-phosphate guanylyltransferase</fullName>
    </alternativeName>
</protein>
<evidence type="ECO:0000256" key="9">
    <source>
        <dbReference type="ARBA" id="ARBA00012523"/>
    </source>
</evidence>
<keyword evidence="10" id="KW-0169">Cobalamin biosynthesis</keyword>
<feature type="binding site" evidence="19">
    <location>
        <begin position="17"/>
        <end position="24"/>
    </location>
    <ligand>
        <name>GTP</name>
        <dbReference type="ChEBI" id="CHEBI:37565"/>
    </ligand>
</feature>
<dbReference type="GO" id="GO:0043752">
    <property type="term" value="F:adenosylcobinamide kinase activity"/>
    <property type="evidence" value="ECO:0007669"/>
    <property type="project" value="UniProtKB-EC"/>
</dbReference>
<evidence type="ECO:0000256" key="2">
    <source>
        <dbReference type="ARBA" id="ARBA00000711"/>
    </source>
</evidence>
<dbReference type="PANTHER" id="PTHR34848">
    <property type="match status" value="1"/>
</dbReference>
<evidence type="ECO:0000256" key="8">
    <source>
        <dbReference type="ARBA" id="ARBA00012016"/>
    </source>
</evidence>
<dbReference type="Pfam" id="PF02283">
    <property type="entry name" value="CobU"/>
    <property type="match status" value="1"/>
</dbReference>
<feature type="active site" description="GMP-histidine intermediate" evidence="18">
    <location>
        <position position="59"/>
    </location>
</feature>
<gene>
    <name evidence="20" type="ORF">DNJ73_04990</name>
</gene>
<comment type="catalytic activity">
    <reaction evidence="3">
        <text>adenosylcob(III)inamide + GTP = adenosylcob(III)inamide phosphate + GDP + H(+)</text>
        <dbReference type="Rhea" id="RHEA:15765"/>
        <dbReference type="ChEBI" id="CHEBI:2480"/>
        <dbReference type="ChEBI" id="CHEBI:15378"/>
        <dbReference type="ChEBI" id="CHEBI:37565"/>
        <dbReference type="ChEBI" id="CHEBI:58189"/>
        <dbReference type="ChEBI" id="CHEBI:58502"/>
        <dbReference type="EC" id="2.7.1.156"/>
    </reaction>
</comment>
<dbReference type="InterPro" id="IPR027417">
    <property type="entry name" value="P-loop_NTPase"/>
</dbReference>
<dbReference type="InterPro" id="IPR003203">
    <property type="entry name" value="CobU/CobP"/>
</dbReference>
<evidence type="ECO:0000256" key="13">
    <source>
        <dbReference type="ARBA" id="ARBA00022777"/>
    </source>
</evidence>
<organism evidence="20 21">
    <name type="scientific">Prochlorococcus marinus XMU1408</name>
    <dbReference type="NCBI Taxonomy" id="2213228"/>
    <lineage>
        <taxon>Bacteria</taxon>
        <taxon>Bacillati</taxon>
        <taxon>Cyanobacteriota</taxon>
        <taxon>Cyanophyceae</taxon>
        <taxon>Synechococcales</taxon>
        <taxon>Prochlorococcaceae</taxon>
        <taxon>Prochlorococcus</taxon>
    </lineage>
</organism>
<comment type="function">
    <text evidence="4">Catalyzes ATP-dependent phosphorylation of adenosylcobinamide and addition of GMP to adenosylcobinamide phosphate.</text>
</comment>
<dbReference type="EC" id="2.7.1.156" evidence="8"/>
<evidence type="ECO:0000256" key="15">
    <source>
        <dbReference type="ARBA" id="ARBA00023134"/>
    </source>
</evidence>
<keyword evidence="13 20" id="KW-0418">Kinase</keyword>
<dbReference type="Proteomes" id="UP000247807">
    <property type="component" value="Unassembled WGS sequence"/>
</dbReference>
<evidence type="ECO:0000256" key="4">
    <source>
        <dbReference type="ARBA" id="ARBA00003889"/>
    </source>
</evidence>
<feature type="binding site" evidence="19">
    <location>
        <position position="92"/>
    </location>
    <ligand>
        <name>GTP</name>
        <dbReference type="ChEBI" id="CHEBI:37565"/>
    </ligand>
</feature>